<dbReference type="PANTHER" id="PTHR30558:SF3">
    <property type="entry name" value="BIOPOLYMER TRANSPORT PROTEIN EXBD-RELATED"/>
    <property type="match status" value="1"/>
</dbReference>
<evidence type="ECO:0000256" key="3">
    <source>
        <dbReference type="ARBA" id="ARBA00022475"/>
    </source>
</evidence>
<keyword evidence="6 8" id="KW-0472">Membrane</keyword>
<evidence type="ECO:0000256" key="7">
    <source>
        <dbReference type="RuleBase" id="RU003879"/>
    </source>
</evidence>
<dbReference type="HOGENOM" id="CLU_085305_3_3_7"/>
<dbReference type="GO" id="GO:0022857">
    <property type="term" value="F:transmembrane transporter activity"/>
    <property type="evidence" value="ECO:0007669"/>
    <property type="project" value="InterPro"/>
</dbReference>
<keyword evidence="7" id="KW-0813">Transport</keyword>
<evidence type="ECO:0000313" key="9">
    <source>
        <dbReference type="EMBL" id="ABM27529.1"/>
    </source>
</evidence>
<evidence type="ECO:0000256" key="8">
    <source>
        <dbReference type="SAM" id="Phobius"/>
    </source>
</evidence>
<reference evidence="10" key="1">
    <citation type="journal article" date="2009" name="Environ. Microbiol.">
        <title>Contribution of mobile genetic elements to Desulfovibrio vulgaris genome plasticity.</title>
        <authorList>
            <person name="Walker C.B."/>
            <person name="Stolyar S."/>
            <person name="Chivian D."/>
            <person name="Pinel N."/>
            <person name="Gabster J.A."/>
            <person name="Dehal P.S."/>
            <person name="He Z."/>
            <person name="Yang Z.K."/>
            <person name="Yen H.C."/>
            <person name="Zhou J."/>
            <person name="Wall J.D."/>
            <person name="Hazen T.C."/>
            <person name="Arkin A.P."/>
            <person name="Stahl D.A."/>
        </authorList>
    </citation>
    <scope>NUCLEOTIDE SEQUENCE [LARGE SCALE GENOMIC DNA]</scope>
    <source>
        <strain evidence="10">DP4</strain>
    </source>
</reference>
<dbReference type="KEGG" id="dvl:Dvul_0506"/>
<dbReference type="GO" id="GO:0015031">
    <property type="term" value="P:protein transport"/>
    <property type="evidence" value="ECO:0007669"/>
    <property type="project" value="UniProtKB-KW"/>
</dbReference>
<dbReference type="GO" id="GO:0005886">
    <property type="term" value="C:plasma membrane"/>
    <property type="evidence" value="ECO:0007669"/>
    <property type="project" value="UniProtKB-SubCell"/>
</dbReference>
<keyword evidence="3" id="KW-1003">Cell membrane</keyword>
<dbReference type="EMBL" id="CP000527">
    <property type="protein sequence ID" value="ABM27529.1"/>
    <property type="molecule type" value="Genomic_DNA"/>
</dbReference>
<evidence type="ECO:0000313" key="10">
    <source>
        <dbReference type="Proteomes" id="UP000009173"/>
    </source>
</evidence>
<evidence type="ECO:0000256" key="1">
    <source>
        <dbReference type="ARBA" id="ARBA00004162"/>
    </source>
</evidence>
<keyword evidence="5 8" id="KW-1133">Transmembrane helix</keyword>
<evidence type="ECO:0000256" key="4">
    <source>
        <dbReference type="ARBA" id="ARBA00022692"/>
    </source>
</evidence>
<evidence type="ECO:0000256" key="2">
    <source>
        <dbReference type="ARBA" id="ARBA00005811"/>
    </source>
</evidence>
<sequence precursor="true">MRHATRRAFSRRMAEEPDITPLLDVVFILLLFFVLAATFTVRGMDLDLPPAQSGKAVSGKVKELRLDNRGTLTCDGVVLGEEGLVALVRSNADHGRGTGARLVLKASGEAPVAALLRVVDTVRANGGQQLVIATSPAVAGGSDSPDTP</sequence>
<dbReference type="Pfam" id="PF02472">
    <property type="entry name" value="ExbD"/>
    <property type="match status" value="1"/>
</dbReference>
<evidence type="ECO:0000256" key="5">
    <source>
        <dbReference type="ARBA" id="ARBA00022989"/>
    </source>
</evidence>
<gene>
    <name evidence="9" type="ordered locus">Dvul_0506</name>
</gene>
<organism evidence="9 10">
    <name type="scientific">Nitratidesulfovibrio vulgaris (strain DP4)</name>
    <name type="common">Desulfovibrio vulgaris</name>
    <dbReference type="NCBI Taxonomy" id="391774"/>
    <lineage>
        <taxon>Bacteria</taxon>
        <taxon>Pseudomonadati</taxon>
        <taxon>Thermodesulfobacteriota</taxon>
        <taxon>Desulfovibrionia</taxon>
        <taxon>Desulfovibrionales</taxon>
        <taxon>Desulfovibrionaceae</taxon>
        <taxon>Nitratidesulfovibrio</taxon>
    </lineage>
</organism>
<comment type="subcellular location">
    <subcellularLocation>
        <location evidence="1">Cell membrane</location>
        <topology evidence="1">Single-pass membrane protein</topology>
    </subcellularLocation>
    <subcellularLocation>
        <location evidence="7">Cell membrane</location>
        <topology evidence="7">Single-pass type II membrane protein</topology>
    </subcellularLocation>
</comment>
<dbReference type="PANTHER" id="PTHR30558">
    <property type="entry name" value="EXBD MEMBRANE COMPONENT OF PMF-DRIVEN MACROMOLECULE IMPORT SYSTEM"/>
    <property type="match status" value="1"/>
</dbReference>
<comment type="similarity">
    <text evidence="2 7">Belongs to the ExbD/TolR family.</text>
</comment>
<dbReference type="InterPro" id="IPR003400">
    <property type="entry name" value="ExbD"/>
</dbReference>
<evidence type="ECO:0000256" key="6">
    <source>
        <dbReference type="ARBA" id="ARBA00023136"/>
    </source>
</evidence>
<keyword evidence="4 7" id="KW-0812">Transmembrane</keyword>
<name>A0A0H3A624_NITV4</name>
<feature type="transmembrane region" description="Helical" evidence="8">
    <location>
        <begin position="21"/>
        <end position="41"/>
    </location>
</feature>
<accession>A0A0H3A624</accession>
<dbReference type="Proteomes" id="UP000009173">
    <property type="component" value="Chromosome"/>
</dbReference>
<protein>
    <submittedName>
        <fullName evidence="9">Outer membrane transport energization protein ExbD</fullName>
    </submittedName>
</protein>
<dbReference type="AlphaFoldDB" id="A0A0H3A624"/>
<keyword evidence="7" id="KW-0653">Protein transport</keyword>
<proteinExistence type="inferred from homology"/>
<dbReference type="RefSeq" id="WP_011791660.1">
    <property type="nucleotide sequence ID" value="NC_008751.1"/>
</dbReference>